<dbReference type="Proteomes" id="UP000228934">
    <property type="component" value="Unassembled WGS sequence"/>
</dbReference>
<organism evidence="1 2">
    <name type="scientific">Aquarana catesbeiana</name>
    <name type="common">American bullfrog</name>
    <name type="synonym">Rana catesbeiana</name>
    <dbReference type="NCBI Taxonomy" id="8400"/>
    <lineage>
        <taxon>Eukaryota</taxon>
        <taxon>Metazoa</taxon>
        <taxon>Chordata</taxon>
        <taxon>Craniata</taxon>
        <taxon>Vertebrata</taxon>
        <taxon>Euteleostomi</taxon>
        <taxon>Amphibia</taxon>
        <taxon>Batrachia</taxon>
        <taxon>Anura</taxon>
        <taxon>Neobatrachia</taxon>
        <taxon>Ranoidea</taxon>
        <taxon>Ranidae</taxon>
        <taxon>Aquarana</taxon>
    </lineage>
</organism>
<keyword evidence="2" id="KW-1185">Reference proteome</keyword>
<dbReference type="AlphaFoldDB" id="A0A2G9Q994"/>
<protein>
    <submittedName>
        <fullName evidence="1">Uncharacterized protein</fullName>
    </submittedName>
</protein>
<sequence length="47" mass="5278">MHTVLSTCAICHHGISRYAFWVCNPFLATKVDERKGLHPLNTSIDPP</sequence>
<name>A0A2G9Q994_AQUCT</name>
<gene>
    <name evidence="1" type="ORF">AB205_0101270</name>
</gene>
<proteinExistence type="predicted"/>
<evidence type="ECO:0000313" key="2">
    <source>
        <dbReference type="Proteomes" id="UP000228934"/>
    </source>
</evidence>
<dbReference type="EMBL" id="KZ060852">
    <property type="protein sequence ID" value="PIO11731.1"/>
    <property type="molecule type" value="Genomic_DNA"/>
</dbReference>
<evidence type="ECO:0000313" key="1">
    <source>
        <dbReference type="EMBL" id="PIO11731.1"/>
    </source>
</evidence>
<accession>A0A2G9Q994</accession>
<reference evidence="2" key="1">
    <citation type="journal article" date="2017" name="Nat. Commun.">
        <title>The North American bullfrog draft genome provides insight into hormonal regulation of long noncoding RNA.</title>
        <authorList>
            <person name="Hammond S.A."/>
            <person name="Warren R.L."/>
            <person name="Vandervalk B.P."/>
            <person name="Kucuk E."/>
            <person name="Khan H."/>
            <person name="Gibb E.A."/>
            <person name="Pandoh P."/>
            <person name="Kirk H."/>
            <person name="Zhao Y."/>
            <person name="Jones M."/>
            <person name="Mungall A.J."/>
            <person name="Coope R."/>
            <person name="Pleasance S."/>
            <person name="Moore R.A."/>
            <person name="Holt R.A."/>
            <person name="Round J.M."/>
            <person name="Ohora S."/>
            <person name="Walle B.V."/>
            <person name="Veldhoen N."/>
            <person name="Helbing C.C."/>
            <person name="Birol I."/>
        </authorList>
    </citation>
    <scope>NUCLEOTIDE SEQUENCE [LARGE SCALE GENOMIC DNA]</scope>
</reference>